<dbReference type="KEGG" id="shyd:CJD35_16545"/>
<protein>
    <submittedName>
        <fullName evidence="2">DUF4402 domain-containing protein</fullName>
    </submittedName>
</protein>
<keyword evidence="5" id="KW-1185">Reference proteome</keyword>
<reference evidence="2 4" key="2">
    <citation type="submission" date="2017-08" db="EMBL/GenBank/DDBJ databases">
        <title>Whole Genome Sequence of Sphingobium hydrophobicum C1: Insights into Adaption to the Electronic-waste Contaminated Sediment.</title>
        <authorList>
            <person name="Song D."/>
            <person name="Chen X."/>
            <person name="Xu M."/>
        </authorList>
    </citation>
    <scope>NUCLEOTIDE SEQUENCE [LARGE SCALE GENOMIC DNA]</scope>
    <source>
        <strain evidence="2 4">C1</strain>
    </source>
</reference>
<dbReference type="InterPro" id="IPR025514">
    <property type="entry name" value="DUF4402"/>
</dbReference>
<evidence type="ECO:0000256" key="1">
    <source>
        <dbReference type="SAM" id="SignalP"/>
    </source>
</evidence>
<proteinExistence type="predicted"/>
<dbReference type="EMBL" id="CP022746">
    <property type="protein sequence ID" value="ASY46105.1"/>
    <property type="molecule type" value="Genomic_DNA"/>
</dbReference>
<sequence length="169" mass="17076">MRDGSIISYPLMRVILFAGVMACSSLAMGQTANAASGGAAVTILRSLSATQEESLDFGRILPAAQDGIVTVRPDGGTDCSAAMLCLGKGKPALFRLTGSDSSLFVSIDPAVAMMGPDAASLMVTLLPSGPVATASRAGASYAVGGQMIVTAGTPPGSYAGQYNISFEYQ</sequence>
<evidence type="ECO:0000313" key="5">
    <source>
        <dbReference type="Proteomes" id="UP000290975"/>
    </source>
</evidence>
<dbReference type="AlphaFoldDB" id="A0A249MY12"/>
<keyword evidence="1" id="KW-0732">Signal</keyword>
<accession>A0A249MY12</accession>
<evidence type="ECO:0000313" key="4">
    <source>
        <dbReference type="Proteomes" id="UP000217141"/>
    </source>
</evidence>
<dbReference type="EMBL" id="BBQY01000035">
    <property type="protein sequence ID" value="GBH32293.1"/>
    <property type="molecule type" value="Genomic_DNA"/>
</dbReference>
<evidence type="ECO:0000313" key="2">
    <source>
        <dbReference type="EMBL" id="ASY46105.1"/>
    </source>
</evidence>
<organism evidence="2 4">
    <name type="scientific">Sphingobium xenophagum</name>
    <dbReference type="NCBI Taxonomy" id="121428"/>
    <lineage>
        <taxon>Bacteria</taxon>
        <taxon>Pseudomonadati</taxon>
        <taxon>Pseudomonadota</taxon>
        <taxon>Alphaproteobacteria</taxon>
        <taxon>Sphingomonadales</taxon>
        <taxon>Sphingomonadaceae</taxon>
        <taxon>Sphingobium</taxon>
    </lineage>
</organism>
<reference evidence="3 5" key="1">
    <citation type="submission" date="2014-12" db="EMBL/GenBank/DDBJ databases">
        <title>Whole genome sequencing of Sphingobium xenophagum OW59.</title>
        <authorList>
            <person name="Ohta Y."/>
            <person name="Nishi S."/>
            <person name="Hatada Y."/>
        </authorList>
    </citation>
    <scope>NUCLEOTIDE SEQUENCE [LARGE SCALE GENOMIC DNA]</scope>
    <source>
        <strain evidence="3 5">OW59</strain>
    </source>
</reference>
<dbReference type="Proteomes" id="UP000217141">
    <property type="component" value="Chromosome II"/>
</dbReference>
<evidence type="ECO:0000313" key="3">
    <source>
        <dbReference type="EMBL" id="GBH32293.1"/>
    </source>
</evidence>
<dbReference type="STRING" id="1192759.GCA_000277525_01002"/>
<accession>A0A401J6Q7</accession>
<feature type="signal peptide" evidence="1">
    <location>
        <begin position="1"/>
        <end position="34"/>
    </location>
</feature>
<dbReference type="Pfam" id="PF14352">
    <property type="entry name" value="DUF4402"/>
    <property type="match status" value="1"/>
</dbReference>
<name>A0A249MY12_SPHXE</name>
<dbReference type="Proteomes" id="UP000290975">
    <property type="component" value="Unassembled WGS sequence"/>
</dbReference>
<gene>
    <name evidence="2" type="ORF">CJD35_16545</name>
    <name evidence="3" type="ORF">MBESOW_P3525</name>
</gene>
<feature type="chain" id="PRO_5036033348" evidence="1">
    <location>
        <begin position="35"/>
        <end position="169"/>
    </location>
</feature>